<reference evidence="1 2" key="1">
    <citation type="submission" date="2019-06" db="EMBL/GenBank/DDBJ databases">
        <authorList>
            <person name="Hertel R."/>
        </authorList>
    </citation>
    <scope>NUCLEOTIDE SEQUENCE [LARGE SCALE GENOMIC DNA]</scope>
</reference>
<proteinExistence type="predicted"/>
<evidence type="ECO:0000313" key="1">
    <source>
        <dbReference type="EMBL" id="QDP42892.1"/>
    </source>
</evidence>
<keyword evidence="2" id="KW-1185">Reference proteome</keyword>
<accession>A0A516KMR7</accession>
<protein>
    <submittedName>
        <fullName evidence="1">Uncharacterized protein</fullName>
    </submittedName>
</protein>
<evidence type="ECO:0000313" key="2">
    <source>
        <dbReference type="Proteomes" id="UP000317800"/>
    </source>
</evidence>
<dbReference type="EMBL" id="MN043729">
    <property type="protein sequence ID" value="QDP42892.1"/>
    <property type="molecule type" value="Genomic_DNA"/>
</dbReference>
<dbReference type="Proteomes" id="UP000317800">
    <property type="component" value="Segment"/>
</dbReference>
<sequence>MGSIIRGRISIDWQTALAIVARGKYDVEQRCWLPKLPEGVAARSVHNNYISGSFDYILESEKPVEGWTQEVEEGVEIPLSQAWTMMCKVVHTAKEPENIIKTMTLQRLLMNINNDLREDADSGIKMSMTIEEYLNNLYNETE</sequence>
<organism evidence="1 2">
    <name type="scientific">Bacillus phage vB_BmeM-Goe8</name>
    <dbReference type="NCBI Taxonomy" id="2593638"/>
    <lineage>
        <taxon>Viruses</taxon>
        <taxon>Duplodnaviria</taxon>
        <taxon>Heunggongvirae</taxon>
        <taxon>Uroviricota</taxon>
        <taxon>Caudoviricetes</taxon>
        <taxon>Herelleviridae</taxon>
        <taxon>Bastillevirinae</taxon>
        <taxon>Goettingenvirus</taxon>
        <taxon>Goettingenvirus goe8</taxon>
    </lineage>
</organism>
<gene>
    <name evidence="1" type="ORF">Goe8_c01190</name>
</gene>
<name>A0A516KMR7_9CAUD</name>